<protein>
    <submittedName>
        <fullName evidence="3">FecR family protein</fullName>
    </submittedName>
</protein>
<dbReference type="PIRSF" id="PIRSF018266">
    <property type="entry name" value="FecR"/>
    <property type="match status" value="1"/>
</dbReference>
<feature type="transmembrane region" description="Helical" evidence="1">
    <location>
        <begin position="78"/>
        <end position="99"/>
    </location>
</feature>
<dbReference type="Gene3D" id="2.60.120.1440">
    <property type="match status" value="1"/>
</dbReference>
<dbReference type="PANTHER" id="PTHR30273">
    <property type="entry name" value="PERIPLASMIC SIGNAL SENSOR AND SIGMA FACTOR ACTIVATOR FECR-RELATED"/>
    <property type="match status" value="1"/>
</dbReference>
<organism evidence="3 4">
    <name type="scientific">Chitinophaga costaii</name>
    <dbReference type="NCBI Taxonomy" id="1335309"/>
    <lineage>
        <taxon>Bacteria</taxon>
        <taxon>Pseudomonadati</taxon>
        <taxon>Bacteroidota</taxon>
        <taxon>Chitinophagia</taxon>
        <taxon>Chitinophagales</taxon>
        <taxon>Chitinophagaceae</taxon>
        <taxon>Chitinophaga</taxon>
    </lineage>
</organism>
<evidence type="ECO:0000256" key="1">
    <source>
        <dbReference type="SAM" id="Phobius"/>
    </source>
</evidence>
<dbReference type="AlphaFoldDB" id="A0A1C4FTZ0"/>
<evidence type="ECO:0000313" key="3">
    <source>
        <dbReference type="EMBL" id="SCC59440.1"/>
    </source>
</evidence>
<proteinExistence type="predicted"/>
<dbReference type="InterPro" id="IPR012373">
    <property type="entry name" value="Ferrdict_sens_TM"/>
</dbReference>
<feature type="domain" description="FecR protein" evidence="2">
    <location>
        <begin position="111"/>
        <end position="205"/>
    </location>
</feature>
<keyword evidence="4" id="KW-1185">Reference proteome</keyword>
<dbReference type="Proteomes" id="UP000242818">
    <property type="component" value="Unassembled WGS sequence"/>
</dbReference>
<evidence type="ECO:0000313" key="4">
    <source>
        <dbReference type="Proteomes" id="UP000242818"/>
    </source>
</evidence>
<evidence type="ECO:0000259" key="2">
    <source>
        <dbReference type="Pfam" id="PF04773"/>
    </source>
</evidence>
<dbReference type="PANTHER" id="PTHR30273:SF2">
    <property type="entry name" value="PROTEIN FECR"/>
    <property type="match status" value="1"/>
</dbReference>
<gene>
    <name evidence="3" type="ORF">GA0116948_11721</name>
</gene>
<sequence>MGMLPQNIKAILEKIGRGEATAKEIALLNRFISENFSDAGVENAFESYYTTADDILIKERLDLIMNSGKPVQRKIPVVLPRVIAVLFFLTGIILCARYFRGAREKPIYAVDIRTLEKEKKSIMLPDSSFVWLNESSHIQYRSNPQINRREVLLEGEATFEVKHNDRVPFAVITGRLSTVDVGTRFNVYAYKKAEQIRIDVMEGSVYVSDGDQKISANHNESVFYLRKSALLQKKKVLLPHDPDWHSLSFDYKDIAMHDLVAQLQRYYQIQLIIPSKISTCHVYACLGETSIEQSLKLIAESLNGQLLRHNENTFEIRGGTCR</sequence>
<keyword evidence="1" id="KW-1133">Transmembrane helix</keyword>
<dbReference type="GO" id="GO:0016989">
    <property type="term" value="F:sigma factor antagonist activity"/>
    <property type="evidence" value="ECO:0007669"/>
    <property type="project" value="TreeGrafter"/>
</dbReference>
<keyword evidence="1" id="KW-0812">Transmembrane</keyword>
<keyword evidence="1" id="KW-0472">Membrane</keyword>
<dbReference type="InterPro" id="IPR006860">
    <property type="entry name" value="FecR"/>
</dbReference>
<name>A0A1C4FTZ0_9BACT</name>
<accession>A0A1C4FTZ0</accession>
<dbReference type="STRING" id="1335309.GA0116948_11721"/>
<reference evidence="3 4" key="1">
    <citation type="submission" date="2016-08" db="EMBL/GenBank/DDBJ databases">
        <authorList>
            <person name="Seilhamer J.J."/>
        </authorList>
    </citation>
    <scope>NUCLEOTIDE SEQUENCE [LARGE SCALE GENOMIC DNA]</scope>
    <source>
        <strain evidence="3 4">A37T2</strain>
    </source>
</reference>
<dbReference type="Pfam" id="PF04773">
    <property type="entry name" value="FecR"/>
    <property type="match status" value="1"/>
</dbReference>
<dbReference type="EMBL" id="FMAR01000017">
    <property type="protein sequence ID" value="SCC59440.1"/>
    <property type="molecule type" value="Genomic_DNA"/>
</dbReference>